<dbReference type="PANTHER" id="PTHR13448:SF8">
    <property type="entry name" value="TRANSMEMBRANE PROTEIN"/>
    <property type="match status" value="1"/>
</dbReference>
<comment type="caution">
    <text evidence="1">The sequence shown here is derived from an EMBL/GenBank/DDBJ whole genome shotgun (WGS) entry which is preliminary data.</text>
</comment>
<dbReference type="EMBL" id="CAKOAT010143821">
    <property type="protein sequence ID" value="CAH8340572.1"/>
    <property type="molecule type" value="Genomic_DNA"/>
</dbReference>
<accession>A0ABC8JUH9</accession>
<evidence type="ECO:0000313" key="2">
    <source>
        <dbReference type="Proteomes" id="UP001642260"/>
    </source>
</evidence>
<gene>
    <name evidence="1" type="ORF">ERUC_LOCUS15433</name>
</gene>
<sequence length="634" mass="71080">MDQSESYLKAEAEKMAAILSLSEAAKKMDPSHISVYPWLKEVALAIDGSFTDDIIVAKALEQIFTFSLELAGRQGNPALASEATAILINVLKQNVDCFKQWDVLYMEHFEASAALLKKLVHEWKDLYYILSSSAIDTHTVKNALNSFRMKNKKAIAEGVANLSLYKEADKACKILSRKLISWRVSRPPGLAPPLTKRWEETEKMAAILSFSEAAKKIDPSHLSTFLDELLIGCDWWVHEVQISKLWKLVDYYGIALSQISFQSVVNMFEEAPLSKLAHVPLSLIPTPAYVISNDYIRTFPSKALTDFVQSASHLILTEWRRGVVEEVVRPNAEKSKVGTFVVLAMVLPFEPAALTILLTELRDTSKYQGQDTLPVLVWMVAQTFPEDIIGAFQSWACDLLPLVANNEECYSSRSLDFILQIVEMLLSRCPEAPTLFRSTAVGNQHRERLIPPCSFEILVRLTFPAPSARVEKATERFEAIYPWLKEVALATDNIITDYIITDDIITDDSAKALEQIFTFSLELAGRQGNPALASEATAIAISVLTKDVDCFKLWDVLYKEHFEASAALLKKLVDERKDLSHKLSSSSSDTLTVKNALNSFRMKNKKAIAEGVTNLSLYKEADKACKRISRRLSR</sequence>
<proteinExistence type="predicted"/>
<keyword evidence="2" id="KW-1185">Reference proteome</keyword>
<name>A0ABC8JUH9_ERUVS</name>
<reference evidence="1 2" key="1">
    <citation type="submission" date="2022-03" db="EMBL/GenBank/DDBJ databases">
        <authorList>
            <person name="Macdonald S."/>
            <person name="Ahmed S."/>
            <person name="Newling K."/>
        </authorList>
    </citation>
    <scope>NUCLEOTIDE SEQUENCE [LARGE SCALE GENOMIC DNA]</scope>
</reference>
<dbReference type="AlphaFoldDB" id="A0ABC8JUH9"/>
<dbReference type="PANTHER" id="PTHR13448">
    <property type="entry name" value="TRANSMEMBRANE PROTEIN 214"/>
    <property type="match status" value="1"/>
</dbReference>
<dbReference type="Pfam" id="PF10151">
    <property type="entry name" value="TMEM214"/>
    <property type="match status" value="1"/>
</dbReference>
<dbReference type="Proteomes" id="UP001642260">
    <property type="component" value="Unassembled WGS sequence"/>
</dbReference>
<organism evidence="1 2">
    <name type="scientific">Eruca vesicaria subsp. sativa</name>
    <name type="common">Garden rocket</name>
    <name type="synonym">Eruca sativa</name>
    <dbReference type="NCBI Taxonomy" id="29727"/>
    <lineage>
        <taxon>Eukaryota</taxon>
        <taxon>Viridiplantae</taxon>
        <taxon>Streptophyta</taxon>
        <taxon>Embryophyta</taxon>
        <taxon>Tracheophyta</taxon>
        <taxon>Spermatophyta</taxon>
        <taxon>Magnoliopsida</taxon>
        <taxon>eudicotyledons</taxon>
        <taxon>Gunneridae</taxon>
        <taxon>Pentapetalae</taxon>
        <taxon>rosids</taxon>
        <taxon>malvids</taxon>
        <taxon>Brassicales</taxon>
        <taxon>Brassicaceae</taxon>
        <taxon>Brassiceae</taxon>
        <taxon>Eruca</taxon>
    </lineage>
</organism>
<protein>
    <submittedName>
        <fullName evidence="1">Uncharacterized protein</fullName>
    </submittedName>
</protein>
<feature type="non-terminal residue" evidence="1">
    <location>
        <position position="634"/>
    </location>
</feature>
<dbReference type="InterPro" id="IPR019308">
    <property type="entry name" value="TMEM214"/>
</dbReference>
<evidence type="ECO:0000313" key="1">
    <source>
        <dbReference type="EMBL" id="CAH8340572.1"/>
    </source>
</evidence>